<reference evidence="1 2" key="1">
    <citation type="submission" date="2021-06" db="EMBL/GenBank/DDBJ databases">
        <title>Caerostris darwini draft genome.</title>
        <authorList>
            <person name="Kono N."/>
            <person name="Arakawa K."/>
        </authorList>
    </citation>
    <scope>NUCLEOTIDE SEQUENCE [LARGE SCALE GENOMIC DNA]</scope>
</reference>
<name>A0AAV4X8H3_9ARAC</name>
<dbReference type="EMBL" id="BPLQ01015710">
    <property type="protein sequence ID" value="GIY90256.1"/>
    <property type="molecule type" value="Genomic_DNA"/>
</dbReference>
<dbReference type="AlphaFoldDB" id="A0AAV4X8H3"/>
<proteinExistence type="predicted"/>
<keyword evidence="2" id="KW-1185">Reference proteome</keyword>
<protein>
    <submittedName>
        <fullName evidence="1">Uncharacterized protein</fullName>
    </submittedName>
</protein>
<sequence>MFRGRERVLPFSGNDNCDGARVLFLETHSLIRKVVGGGSTSIVIRQSTGCAHSLIGYKSAHSATTALLFRTLPTNELGGQQKVPNIPKIEQSFVKTFHLSPIRDKL</sequence>
<evidence type="ECO:0000313" key="2">
    <source>
        <dbReference type="Proteomes" id="UP001054837"/>
    </source>
</evidence>
<organism evidence="1 2">
    <name type="scientific">Caerostris darwini</name>
    <dbReference type="NCBI Taxonomy" id="1538125"/>
    <lineage>
        <taxon>Eukaryota</taxon>
        <taxon>Metazoa</taxon>
        <taxon>Ecdysozoa</taxon>
        <taxon>Arthropoda</taxon>
        <taxon>Chelicerata</taxon>
        <taxon>Arachnida</taxon>
        <taxon>Araneae</taxon>
        <taxon>Araneomorphae</taxon>
        <taxon>Entelegynae</taxon>
        <taxon>Araneoidea</taxon>
        <taxon>Araneidae</taxon>
        <taxon>Caerostris</taxon>
    </lineage>
</organism>
<evidence type="ECO:0000313" key="1">
    <source>
        <dbReference type="EMBL" id="GIY90256.1"/>
    </source>
</evidence>
<accession>A0AAV4X8H3</accession>
<gene>
    <name evidence="1" type="ORF">CDAR_440441</name>
</gene>
<comment type="caution">
    <text evidence="1">The sequence shown here is derived from an EMBL/GenBank/DDBJ whole genome shotgun (WGS) entry which is preliminary data.</text>
</comment>
<dbReference type="Proteomes" id="UP001054837">
    <property type="component" value="Unassembled WGS sequence"/>
</dbReference>